<evidence type="ECO:0000259" key="2">
    <source>
        <dbReference type="PROSITE" id="PS50835"/>
    </source>
</evidence>
<feature type="chain" id="PRO_5034789360" description="Ig-like domain-containing protein" evidence="1">
    <location>
        <begin position="19"/>
        <end position="306"/>
    </location>
</feature>
<dbReference type="SMART" id="SM00458">
    <property type="entry name" value="RICIN"/>
    <property type="match status" value="2"/>
</dbReference>
<feature type="domain" description="Ig-like" evidence="2">
    <location>
        <begin position="84"/>
        <end position="206"/>
    </location>
</feature>
<keyword evidence="1" id="KW-0732">Signal</keyword>
<dbReference type="Pfam" id="PF00652">
    <property type="entry name" value="Ricin_B_lectin"/>
    <property type="match status" value="1"/>
</dbReference>
<feature type="signal peptide" evidence="1">
    <location>
        <begin position="1"/>
        <end position="18"/>
    </location>
</feature>
<dbReference type="AlphaFoldDB" id="A0A8H6VX88"/>
<protein>
    <recommendedName>
        <fullName evidence="2">Ig-like domain-containing protein</fullName>
    </recommendedName>
</protein>
<dbReference type="PROSITE" id="PS50231">
    <property type="entry name" value="RICIN_B_LECTIN"/>
    <property type="match status" value="2"/>
</dbReference>
<dbReference type="GeneID" id="59348897"/>
<dbReference type="RefSeq" id="XP_037217793.1">
    <property type="nucleotide sequence ID" value="XM_037366381.1"/>
</dbReference>
<dbReference type="CDD" id="cd00161">
    <property type="entry name" value="beta-trefoil_Ricin-like"/>
    <property type="match status" value="2"/>
</dbReference>
<dbReference type="InterPro" id="IPR000772">
    <property type="entry name" value="Ricin_B_lectin"/>
</dbReference>
<evidence type="ECO:0000313" key="3">
    <source>
        <dbReference type="EMBL" id="KAF7297434.1"/>
    </source>
</evidence>
<gene>
    <name evidence="3" type="ORF">MIND_00977000</name>
</gene>
<dbReference type="InterPro" id="IPR007110">
    <property type="entry name" value="Ig-like_dom"/>
</dbReference>
<dbReference type="Proteomes" id="UP000636479">
    <property type="component" value="Unassembled WGS sequence"/>
</dbReference>
<dbReference type="EMBL" id="JACAZF010000008">
    <property type="protein sequence ID" value="KAF7297434.1"/>
    <property type="molecule type" value="Genomic_DNA"/>
</dbReference>
<comment type="caution">
    <text evidence="3">The sequence shown here is derived from an EMBL/GenBank/DDBJ whole genome shotgun (WGS) entry which is preliminary data.</text>
</comment>
<sequence length="306" mass="32771">MHYPTLVHLLSLAVAVSAASQIHNANPGFADAKMQGCVSVKLGSDSNGVPVTINNCNNGNMGDFSIQYDWDVSFFDSPTNPQAPQYIKVAGDMCLEVKDGADLDGSAVQIATCDNTKSNPNQQWTSYPDYTFRWAKSGNKCLDLRDGQVAKGTPLVISTCSGRRSSTQAWASSSFQADEGVYLFVSGSVYCMLASVNNANIPASVAECVGADPKQTFRDGSLTWNVPSAPFTGPISTFGDKCLTVSGPILSLELCTGASNQRFRSLPSGQLEWDHTGSCVSMSDRFLRLSECSDASDQKWTRTHGA</sequence>
<proteinExistence type="predicted"/>
<reference evidence="3" key="1">
    <citation type="submission" date="2020-05" db="EMBL/GenBank/DDBJ databases">
        <title>Mycena genomes resolve the evolution of fungal bioluminescence.</title>
        <authorList>
            <person name="Tsai I.J."/>
        </authorList>
    </citation>
    <scope>NUCLEOTIDE SEQUENCE</scope>
    <source>
        <strain evidence="3">171206Taipei</strain>
    </source>
</reference>
<evidence type="ECO:0000256" key="1">
    <source>
        <dbReference type="SAM" id="SignalP"/>
    </source>
</evidence>
<dbReference type="SUPFAM" id="SSF50370">
    <property type="entry name" value="Ricin B-like lectins"/>
    <property type="match status" value="2"/>
</dbReference>
<dbReference type="OrthoDB" id="6770063at2759"/>
<accession>A0A8H6VX88</accession>
<keyword evidence="4" id="KW-1185">Reference proteome</keyword>
<dbReference type="InterPro" id="IPR035992">
    <property type="entry name" value="Ricin_B-like_lectins"/>
</dbReference>
<name>A0A8H6VX88_9AGAR</name>
<evidence type="ECO:0000313" key="4">
    <source>
        <dbReference type="Proteomes" id="UP000636479"/>
    </source>
</evidence>
<organism evidence="3 4">
    <name type="scientific">Mycena indigotica</name>
    <dbReference type="NCBI Taxonomy" id="2126181"/>
    <lineage>
        <taxon>Eukaryota</taxon>
        <taxon>Fungi</taxon>
        <taxon>Dikarya</taxon>
        <taxon>Basidiomycota</taxon>
        <taxon>Agaricomycotina</taxon>
        <taxon>Agaricomycetes</taxon>
        <taxon>Agaricomycetidae</taxon>
        <taxon>Agaricales</taxon>
        <taxon>Marasmiineae</taxon>
        <taxon>Mycenaceae</taxon>
        <taxon>Mycena</taxon>
    </lineage>
</organism>
<dbReference type="PROSITE" id="PS50835">
    <property type="entry name" value="IG_LIKE"/>
    <property type="match status" value="1"/>
</dbReference>
<dbReference type="Gene3D" id="2.80.10.50">
    <property type="match status" value="2"/>
</dbReference>